<proteinExistence type="predicted"/>
<feature type="transmembrane region" description="Helical" evidence="1">
    <location>
        <begin position="436"/>
        <end position="455"/>
    </location>
</feature>
<keyword evidence="1" id="KW-0472">Membrane</keyword>
<keyword evidence="1" id="KW-0812">Transmembrane</keyword>
<keyword evidence="1" id="KW-1133">Transmembrane helix</keyword>
<feature type="transmembrane region" description="Helical" evidence="1">
    <location>
        <begin position="470"/>
        <end position="492"/>
    </location>
</feature>
<reference evidence="2" key="1">
    <citation type="submission" date="2018-10" db="EMBL/GenBank/DDBJ databases">
        <title>Extensive Diversity of RNA Viruses in Australian Ticks.</title>
        <authorList>
            <person name="Harvey E."/>
            <person name="Rose K."/>
            <person name="Eden J.-S."/>
            <person name="Lo N."/>
            <person name="Abeyasuriya T."/>
            <person name="Shi M."/>
            <person name="Doggett S.L."/>
            <person name="Holmes E.C."/>
        </authorList>
    </citation>
    <scope>NUCLEOTIDE SEQUENCE</scope>
</reference>
<dbReference type="EMBL" id="MK026584">
    <property type="protein sequence ID" value="AYP67559.1"/>
    <property type="molecule type" value="Genomic_RNA"/>
</dbReference>
<organism evidence="2">
    <name type="scientific">Ingleside virus</name>
    <dbReference type="NCBI Taxonomy" id="2485871"/>
    <lineage>
        <taxon>Viruses</taxon>
        <taxon>Riboviria</taxon>
    </lineage>
</organism>
<accession>A0A3G3BTU9</accession>
<name>A0A3G3BTU9_9VIRU</name>
<protein>
    <submittedName>
        <fullName evidence="2">Glycoprotein</fullName>
    </submittedName>
</protein>
<evidence type="ECO:0000256" key="1">
    <source>
        <dbReference type="SAM" id="Phobius"/>
    </source>
</evidence>
<evidence type="ECO:0000313" key="2">
    <source>
        <dbReference type="EMBL" id="AYP67559.1"/>
    </source>
</evidence>
<sequence length="568" mass="63449">MYSVVVLFVLVGGDYAYPAQYSRYLPYCSAIPPSSQTILFKRFCLSQGRVVSPSLLKHFTTTERSILTEARVIPNGSSYDRTLAFNCSFYARASFPLPVLDLHDSCTVILSTAVPCSSACAGREYMRFQLPGHPLLVLCAVRAGDRMVSFVHNEYPLLSSPAPPFVYYCDYSTGKLFMAPHDLLSYAHASMGVASASEQAGFMRVSFFLRTHYLFERYFTYVVRTNDPHFHRCEASPSGYSGPVYVQRDSRGCSRPLPGDLEYPSYLCPFEINTNCLVRDPLPTTPVESSFAIPALPATVVMPTITVGTSADPGPPLDRVVTVHLDHVSTLQLLEEAINYFSFSVTGNSSLLGIARPRAKRFLGGLLSGIFRPLLQPLADAIGAVLKALLEPVMKAVVEVVRPIFNLLIDLLLDFMPLFERLVTTLLAQLEKLVEIVLKLLGFLLAALCHCLVVLDQRFLLFELVVLSALLYYIVRDLVLLSFLMALFLLLVPLDRPYPSLVPHLLFFRNNYVNLTALSHYFLSETLVTANDTHITLSTASRSISFRLYAYSQYFDDLMRNNTPRPDL</sequence>